<dbReference type="Proteomes" id="UP000197535">
    <property type="component" value="Unassembled WGS sequence"/>
</dbReference>
<keyword evidence="1" id="KW-0812">Transmembrane</keyword>
<feature type="transmembrane region" description="Helical" evidence="1">
    <location>
        <begin position="6"/>
        <end position="24"/>
    </location>
</feature>
<sequence>MNNLLLGAIAMGSMVAALFFLRFWRSTGDRFFLFFALSFFIEGINRAVLGPAAQTTLDESPAYYLVRLLSYGLILCAILDKNRPR</sequence>
<proteinExistence type="predicted"/>
<evidence type="ECO:0000313" key="2">
    <source>
        <dbReference type="EMBL" id="OWW19185.1"/>
    </source>
</evidence>
<dbReference type="Pfam" id="PF19447">
    <property type="entry name" value="DUF5985"/>
    <property type="match status" value="1"/>
</dbReference>
<evidence type="ECO:0000313" key="3">
    <source>
        <dbReference type="Proteomes" id="UP000197535"/>
    </source>
</evidence>
<dbReference type="InterPro" id="IPR046027">
    <property type="entry name" value="DUF5985"/>
</dbReference>
<feature type="transmembrane region" description="Helical" evidence="1">
    <location>
        <begin position="61"/>
        <end position="79"/>
    </location>
</feature>
<dbReference type="OrthoDB" id="9806559at2"/>
<feature type="transmembrane region" description="Helical" evidence="1">
    <location>
        <begin position="31"/>
        <end position="49"/>
    </location>
</feature>
<reference evidence="2 3" key="1">
    <citation type="submission" date="2016-02" db="EMBL/GenBank/DDBJ databases">
        <authorList>
            <person name="Wen L."/>
            <person name="He K."/>
            <person name="Yang H."/>
        </authorList>
    </citation>
    <scope>NUCLEOTIDE SEQUENCE [LARGE SCALE GENOMIC DNA]</scope>
    <source>
        <strain evidence="2 3">TSA40</strain>
    </source>
</reference>
<dbReference type="AlphaFoldDB" id="A0A254T9D4"/>
<keyword evidence="3" id="KW-1185">Reference proteome</keyword>
<evidence type="ECO:0000256" key="1">
    <source>
        <dbReference type="SAM" id="Phobius"/>
    </source>
</evidence>
<dbReference type="EMBL" id="LSTO01000001">
    <property type="protein sequence ID" value="OWW19185.1"/>
    <property type="molecule type" value="Genomic_DNA"/>
</dbReference>
<protein>
    <submittedName>
        <fullName evidence="2">Uncharacterized protein</fullName>
    </submittedName>
</protein>
<gene>
    <name evidence="2" type="ORF">AYR66_06400</name>
</gene>
<name>A0A254T9D4_9BURK</name>
<dbReference type="RefSeq" id="WP_088706103.1">
    <property type="nucleotide sequence ID" value="NZ_LSTO01000001.1"/>
</dbReference>
<comment type="caution">
    <text evidence="2">The sequence shown here is derived from an EMBL/GenBank/DDBJ whole genome shotgun (WGS) entry which is preliminary data.</text>
</comment>
<accession>A0A254T9D4</accession>
<keyword evidence="1" id="KW-1133">Transmembrane helix</keyword>
<organism evidence="2 3">
    <name type="scientific">Noviherbaspirillum denitrificans</name>
    <dbReference type="NCBI Taxonomy" id="1968433"/>
    <lineage>
        <taxon>Bacteria</taxon>
        <taxon>Pseudomonadati</taxon>
        <taxon>Pseudomonadota</taxon>
        <taxon>Betaproteobacteria</taxon>
        <taxon>Burkholderiales</taxon>
        <taxon>Oxalobacteraceae</taxon>
        <taxon>Noviherbaspirillum</taxon>
    </lineage>
</organism>
<keyword evidence="1" id="KW-0472">Membrane</keyword>